<dbReference type="HOGENOM" id="CLU_031561_2_0_1"/>
<dbReference type="PANTHER" id="PTHR31571">
    <property type="entry name" value="ALTERED INHERITANCE OF MITOCHONDRIA PROTEIN 6"/>
    <property type="match status" value="1"/>
</dbReference>
<keyword evidence="5" id="KW-1185">Reference proteome</keyword>
<dbReference type="SUPFAM" id="SSF51695">
    <property type="entry name" value="PLC-like phosphodiesterases"/>
    <property type="match status" value="1"/>
</dbReference>
<proteinExistence type="inferred from homology"/>
<keyword evidence="3" id="KW-1133">Transmembrane helix</keyword>
<accession>A0A017SI50</accession>
<dbReference type="InterPro" id="IPR051236">
    <property type="entry name" value="HAT_RTT109-like"/>
</dbReference>
<feature type="transmembrane region" description="Helical" evidence="3">
    <location>
        <begin position="120"/>
        <end position="152"/>
    </location>
</feature>
<dbReference type="RefSeq" id="XP_040640291.1">
    <property type="nucleotide sequence ID" value="XM_040781523.1"/>
</dbReference>
<dbReference type="CDD" id="cd08577">
    <property type="entry name" value="PI-PLCc_GDPD_SF_unchar3"/>
    <property type="match status" value="1"/>
</dbReference>
<gene>
    <name evidence="4" type="ORF">EURHEDRAFT_411110</name>
</gene>
<dbReference type="EMBL" id="KK088418">
    <property type="protein sequence ID" value="EYE96603.1"/>
    <property type="molecule type" value="Genomic_DNA"/>
</dbReference>
<sequence>MSRRHALSDSPSSSSLSHAMFSNNIREIDDFQDCENIAGLDSPAFMADLPAGDEAKGSDLRWSARQLTPWMRIRKIFALFSSRDKSSKSDTDDALPLLSSSESSERLIERPRRRVGKFRVLRWFLSLLVGIFVMLGIVQFVSILFGLAYSFFPDEFDRAVTNWLKPDHSLNTDAPGSRYPTDISRNIIPVGCHSHNDYWRRVPLFSALEAGCIGVEADVWFIDQNNHQDLYVGHTSSSLTPERTLRSMYVDPLVKILDRQNPITGFHESVDQPRNGVFDTDPGQTLILLVDFKTDGALTWPLLVEGLEPLRERGYLAHFNGEEVVNGPVTVVGTGNAPFHLVCANSTYRDIFFDAPLDLLAEDGATTGRRMARQSVQHGNNLGQGLSGTPSDITPDTFNYTNSFYASTSFKDTIGFPRPFHLTAQQMDSIRAQIRGTHRRGLKVRYWGLPSWPRGLRNHIWRVLVHEGVDILNVDDLQSATKKEWTPKMGDWW</sequence>
<dbReference type="PANTHER" id="PTHR31571:SF1">
    <property type="entry name" value="ALTERED INHERITANCE OF MITOCHONDRIA PROTEIN 6"/>
    <property type="match status" value="1"/>
</dbReference>
<dbReference type="GeneID" id="63696647"/>
<dbReference type="InterPro" id="IPR017946">
    <property type="entry name" value="PLC-like_Pdiesterase_TIM-brl"/>
</dbReference>
<organism evidence="4 5">
    <name type="scientific">Aspergillus ruber (strain CBS 135680)</name>
    <dbReference type="NCBI Taxonomy" id="1388766"/>
    <lineage>
        <taxon>Eukaryota</taxon>
        <taxon>Fungi</taxon>
        <taxon>Dikarya</taxon>
        <taxon>Ascomycota</taxon>
        <taxon>Pezizomycotina</taxon>
        <taxon>Eurotiomycetes</taxon>
        <taxon>Eurotiomycetidae</taxon>
        <taxon>Eurotiales</taxon>
        <taxon>Aspergillaceae</taxon>
        <taxon>Aspergillus</taxon>
        <taxon>Aspergillus subgen. Aspergillus</taxon>
    </lineage>
</organism>
<evidence type="ECO:0000313" key="4">
    <source>
        <dbReference type="EMBL" id="EYE96603.1"/>
    </source>
</evidence>
<dbReference type="Proteomes" id="UP000019804">
    <property type="component" value="Unassembled WGS sequence"/>
</dbReference>
<protein>
    <recommendedName>
        <fullName evidence="2">Altered inheritance of mitochondria protein 6</fullName>
    </recommendedName>
</protein>
<evidence type="ECO:0000256" key="3">
    <source>
        <dbReference type="SAM" id="Phobius"/>
    </source>
</evidence>
<name>A0A017SI50_ASPRC</name>
<dbReference type="GO" id="GO:0008081">
    <property type="term" value="F:phosphoric diester hydrolase activity"/>
    <property type="evidence" value="ECO:0007669"/>
    <property type="project" value="InterPro"/>
</dbReference>
<evidence type="ECO:0000256" key="1">
    <source>
        <dbReference type="ARBA" id="ARBA00008858"/>
    </source>
</evidence>
<dbReference type="InterPro" id="IPR039559">
    <property type="entry name" value="AIM6_PI-PLC-like_dom"/>
</dbReference>
<reference evidence="5" key="1">
    <citation type="journal article" date="2014" name="Nat. Commun.">
        <title>Genomic adaptations of the halophilic Dead Sea filamentous fungus Eurotium rubrum.</title>
        <authorList>
            <person name="Kis-Papo T."/>
            <person name="Weig A.R."/>
            <person name="Riley R."/>
            <person name="Persoh D."/>
            <person name="Salamov A."/>
            <person name="Sun H."/>
            <person name="Lipzen A."/>
            <person name="Wasser S.P."/>
            <person name="Rambold G."/>
            <person name="Grigoriev I.V."/>
            <person name="Nevo E."/>
        </authorList>
    </citation>
    <scope>NUCLEOTIDE SEQUENCE [LARGE SCALE GENOMIC DNA]</scope>
    <source>
        <strain evidence="5">CBS 135680</strain>
    </source>
</reference>
<comment type="similarity">
    <text evidence="1">Belongs to the AIM6 family.</text>
</comment>
<dbReference type="STRING" id="1388766.A0A017SI50"/>
<evidence type="ECO:0000313" key="5">
    <source>
        <dbReference type="Proteomes" id="UP000019804"/>
    </source>
</evidence>
<evidence type="ECO:0000256" key="2">
    <source>
        <dbReference type="ARBA" id="ARBA00014286"/>
    </source>
</evidence>
<dbReference type="AlphaFoldDB" id="A0A017SI50"/>
<keyword evidence="3" id="KW-0472">Membrane</keyword>
<dbReference type="OrthoDB" id="4153866at2759"/>
<dbReference type="GO" id="GO:0006629">
    <property type="term" value="P:lipid metabolic process"/>
    <property type="evidence" value="ECO:0007669"/>
    <property type="project" value="InterPro"/>
</dbReference>
<keyword evidence="3" id="KW-0812">Transmembrane</keyword>